<dbReference type="AlphaFoldDB" id="A0A1I0M0R6"/>
<feature type="transmembrane region" description="Helical" evidence="1">
    <location>
        <begin position="85"/>
        <end position="103"/>
    </location>
</feature>
<evidence type="ECO:0000313" key="2">
    <source>
        <dbReference type="EMBL" id="SEV81885.1"/>
    </source>
</evidence>
<keyword evidence="1" id="KW-0812">Transmembrane</keyword>
<reference evidence="2 3" key="1">
    <citation type="submission" date="2016-10" db="EMBL/GenBank/DDBJ databases">
        <authorList>
            <person name="de Groot N.N."/>
        </authorList>
    </citation>
    <scope>NUCLEOTIDE SEQUENCE [LARGE SCALE GENOMIC DNA]</scope>
    <source>
        <strain evidence="2 3">TC2-24</strain>
    </source>
</reference>
<name>A0A1I0M0R6_9BACT</name>
<feature type="transmembrane region" description="Helical" evidence="1">
    <location>
        <begin position="53"/>
        <end position="73"/>
    </location>
</feature>
<feature type="transmembrane region" description="Helical" evidence="1">
    <location>
        <begin position="115"/>
        <end position="135"/>
    </location>
</feature>
<organism evidence="2 3">
    <name type="scientific">Prevotella aff. ruminicola Tc2-24</name>
    <dbReference type="NCBI Taxonomy" id="81582"/>
    <lineage>
        <taxon>Bacteria</taxon>
        <taxon>Pseudomonadati</taxon>
        <taxon>Bacteroidota</taxon>
        <taxon>Bacteroidia</taxon>
        <taxon>Bacteroidales</taxon>
        <taxon>Prevotellaceae</taxon>
        <taxon>Prevotella</taxon>
    </lineage>
</organism>
<keyword evidence="1" id="KW-0472">Membrane</keyword>
<feature type="transmembrane region" description="Helical" evidence="1">
    <location>
        <begin position="151"/>
        <end position="169"/>
    </location>
</feature>
<proteinExistence type="predicted"/>
<gene>
    <name evidence="2" type="ORF">SAMN04487850_0180</name>
</gene>
<keyword evidence="1" id="KW-1133">Transmembrane helix</keyword>
<evidence type="ECO:0000256" key="1">
    <source>
        <dbReference type="SAM" id="Phobius"/>
    </source>
</evidence>
<dbReference type="Pfam" id="PF19529">
    <property type="entry name" value="DUF6057"/>
    <property type="match status" value="1"/>
</dbReference>
<protein>
    <submittedName>
        <fullName evidence="2">Uncharacterized protein</fullName>
    </submittedName>
</protein>
<keyword evidence="3" id="KW-1185">Reference proteome</keyword>
<evidence type="ECO:0000313" key="3">
    <source>
        <dbReference type="Proteomes" id="UP000199373"/>
    </source>
</evidence>
<dbReference type="EMBL" id="FOIQ01000001">
    <property type="protein sequence ID" value="SEV81885.1"/>
    <property type="molecule type" value="Genomic_DNA"/>
</dbReference>
<dbReference type="RefSeq" id="WP_091914127.1">
    <property type="nucleotide sequence ID" value="NZ_FOIQ01000001.1"/>
</dbReference>
<dbReference type="InterPro" id="IPR045692">
    <property type="entry name" value="DUF6057"/>
</dbReference>
<accession>A0A1I0M0R6</accession>
<dbReference type="Proteomes" id="UP000199373">
    <property type="component" value="Unassembled WGS sequence"/>
</dbReference>
<sequence length="383" mass="44557">MNYNRSSKGSNPISVRVMCAVVFIIFSFVWLYFFQADILTMTQHVLSGGLTHYHRFWGAVIITITLYLVQLLVYRIAHLKRLGHALTYGPSVLLLSMLTDIGQKLDTGVDIVASWHVMLVAFIVWVFIVCIALKLQEFEDDTPYALFSRPMWINMLTMSLMMMWVAWIGNTDAVFHYRMKMENLLSQGNYGHALAVGKKSLESDDHLFMLRMYALARTDGLGEHLFEYPVAGSSSLMLPSNGKTKMLVCPVDSLYRFLGARPVGQIEPVRYLKLLQRRDAVPRKVLADYLLCGDLIDKDLDRFAKDIQDYYTVNDSLPKHYREALILYSRLRSKPVVVYHHPVMDEDYDNLQELEKGYPNQTERKGKVEEHYRGTYWYYYWYE</sequence>
<feature type="transmembrane region" description="Helical" evidence="1">
    <location>
        <begin position="12"/>
        <end position="33"/>
    </location>
</feature>